<accession>A0AAV7JN62</accession>
<dbReference type="InterPro" id="IPR008967">
    <property type="entry name" value="p53-like_TF_DNA-bd_sf"/>
</dbReference>
<comment type="caution">
    <text evidence="3">The sequence shown here is derived from an EMBL/GenBank/DDBJ whole genome shotgun (WGS) entry which is preliminary data.</text>
</comment>
<dbReference type="Proteomes" id="UP001165289">
    <property type="component" value="Unassembled WGS sequence"/>
</dbReference>
<dbReference type="InterPro" id="IPR014756">
    <property type="entry name" value="Ig_E-set"/>
</dbReference>
<evidence type="ECO:0000313" key="3">
    <source>
        <dbReference type="EMBL" id="KAI6649899.1"/>
    </source>
</evidence>
<dbReference type="PANTHER" id="PTHR24169">
    <property type="entry name" value="NUCLEAR FACTOR NF-KAPPA-B PROTEIN"/>
    <property type="match status" value="1"/>
</dbReference>
<dbReference type="PROSITE" id="PS01204">
    <property type="entry name" value="REL_1"/>
    <property type="match status" value="1"/>
</dbReference>
<feature type="region of interest" description="Disordered" evidence="1">
    <location>
        <begin position="364"/>
        <end position="436"/>
    </location>
</feature>
<protein>
    <submittedName>
        <fullName evidence="3">Nuclear factor NF-kappa-B</fullName>
    </submittedName>
</protein>
<dbReference type="InterPro" id="IPR013783">
    <property type="entry name" value="Ig-like_fold"/>
</dbReference>
<dbReference type="SUPFAM" id="SSF81296">
    <property type="entry name" value="E set domains"/>
    <property type="match status" value="1"/>
</dbReference>
<dbReference type="SMART" id="SM00429">
    <property type="entry name" value="IPT"/>
    <property type="match status" value="1"/>
</dbReference>
<keyword evidence="4" id="KW-1185">Reference proteome</keyword>
<dbReference type="GO" id="GO:0000981">
    <property type="term" value="F:DNA-binding transcription factor activity, RNA polymerase II-specific"/>
    <property type="evidence" value="ECO:0007669"/>
    <property type="project" value="TreeGrafter"/>
</dbReference>
<dbReference type="InterPro" id="IPR037059">
    <property type="entry name" value="RHD_DNA_bind_dom_sf"/>
</dbReference>
<dbReference type="PANTHER" id="PTHR24169:SF25">
    <property type="entry name" value="DORSAL-RELATED IMMUNITY FACTOR DIF-RELATED"/>
    <property type="match status" value="1"/>
</dbReference>
<feature type="domain" description="RHD" evidence="2">
    <location>
        <begin position="1"/>
        <end position="210"/>
    </location>
</feature>
<dbReference type="PROSITE" id="PS50254">
    <property type="entry name" value="REL_2"/>
    <property type="match status" value="1"/>
</dbReference>
<dbReference type="SUPFAM" id="SSF49417">
    <property type="entry name" value="p53-like transcription factors"/>
    <property type="match status" value="1"/>
</dbReference>
<gene>
    <name evidence="3" type="ORF">LOD99_6448</name>
</gene>
<feature type="compositionally biased region" description="Polar residues" evidence="1">
    <location>
        <begin position="416"/>
        <end position="436"/>
    </location>
</feature>
<evidence type="ECO:0000313" key="4">
    <source>
        <dbReference type="Proteomes" id="UP001165289"/>
    </source>
</evidence>
<dbReference type="InterPro" id="IPR032397">
    <property type="entry name" value="RHD_dimer"/>
</dbReference>
<dbReference type="EMBL" id="JAKMXF010000317">
    <property type="protein sequence ID" value="KAI6649899.1"/>
    <property type="molecule type" value="Genomic_DNA"/>
</dbReference>
<dbReference type="AlphaFoldDB" id="A0AAV7JN62"/>
<dbReference type="Gene3D" id="2.60.40.10">
    <property type="entry name" value="Immunoglobulins"/>
    <property type="match status" value="1"/>
</dbReference>
<dbReference type="Pfam" id="PF00554">
    <property type="entry name" value="RHD_DNA_bind"/>
    <property type="match status" value="1"/>
</dbReference>
<dbReference type="InterPro" id="IPR011539">
    <property type="entry name" value="RHD_DNA_bind_dom"/>
</dbReference>
<feature type="compositionally biased region" description="Polar residues" evidence="1">
    <location>
        <begin position="396"/>
        <end position="407"/>
    </location>
</feature>
<dbReference type="Gene3D" id="2.60.40.340">
    <property type="entry name" value="Rel homology domain (RHD), DNA-binding domain"/>
    <property type="match status" value="1"/>
</dbReference>
<reference evidence="3 4" key="1">
    <citation type="journal article" date="2023" name="BMC Biol.">
        <title>The compact genome of the sponge Oopsacas minuta (Hexactinellida) is lacking key metazoan core genes.</title>
        <authorList>
            <person name="Santini S."/>
            <person name="Schenkelaars Q."/>
            <person name="Jourda C."/>
            <person name="Duchesne M."/>
            <person name="Belahbib H."/>
            <person name="Rocher C."/>
            <person name="Selva M."/>
            <person name="Riesgo A."/>
            <person name="Vervoort M."/>
            <person name="Leys S.P."/>
            <person name="Kodjabachian L."/>
            <person name="Le Bivic A."/>
            <person name="Borchiellini C."/>
            <person name="Claverie J.M."/>
            <person name="Renard E."/>
        </authorList>
    </citation>
    <scope>NUCLEOTIDE SEQUENCE [LARGE SCALE GENOMIC DNA]</scope>
    <source>
        <strain evidence="3">SPO-2</strain>
    </source>
</reference>
<evidence type="ECO:0000259" key="2">
    <source>
        <dbReference type="PROSITE" id="PS50254"/>
    </source>
</evidence>
<sequence length="436" mass="49526">MNPVLSICEQPLQKGYRFRYLCEGSAHGPITGATSTKDKKTFPTIKIEQCLPNTTVYLHVSLCAEDSEEVHMHNLHGKSVFNGEYLEELRPNNRGDVIHSIQGISILHTKIQDKNEILGCKLAQCELLRQQGISQYIGMMTGWTKHHTQFDVSRFKKEIPNLQVFVNHAGSMSAANNVVRLCFRAYVACNGQIVQLREYSNPIYDCKASATAPLKIHRISRISGSMEGGEEVFLICDKIERHDIEVIFYSEQGEKIIGNGTFSGTDVYHQHVIVFKTPQCRSHGQCEVNAKVCIRRKKNPSDQSLPFDFTFTMPPTLYSRQEIPMDTNFETYYHQPTQFLTASGVPNYQLHNITDMPSDINYSSNSSYSQYPHNTPIPFHPSYIPQPDNTPHIPPLQSQDYSSTPSPFYQHDMQRSHQSPYSGPRASNSSHDNMKM</sequence>
<dbReference type="InterPro" id="IPR030492">
    <property type="entry name" value="RHD_CS"/>
</dbReference>
<dbReference type="InterPro" id="IPR002909">
    <property type="entry name" value="IPT_dom"/>
</dbReference>
<dbReference type="InterPro" id="IPR000451">
    <property type="entry name" value="NFkB/Dor"/>
</dbReference>
<dbReference type="GO" id="GO:0000978">
    <property type="term" value="F:RNA polymerase II cis-regulatory region sequence-specific DNA binding"/>
    <property type="evidence" value="ECO:0007669"/>
    <property type="project" value="TreeGrafter"/>
</dbReference>
<dbReference type="Pfam" id="PF16179">
    <property type="entry name" value="RHD_dimer"/>
    <property type="match status" value="1"/>
</dbReference>
<dbReference type="GO" id="GO:0005737">
    <property type="term" value="C:cytoplasm"/>
    <property type="evidence" value="ECO:0007669"/>
    <property type="project" value="InterPro"/>
</dbReference>
<dbReference type="PRINTS" id="PR00057">
    <property type="entry name" value="NFKBTNSCPFCT"/>
</dbReference>
<evidence type="ECO:0000256" key="1">
    <source>
        <dbReference type="SAM" id="MobiDB-lite"/>
    </source>
</evidence>
<proteinExistence type="predicted"/>
<name>A0AAV7JN62_9METZ</name>
<organism evidence="3 4">
    <name type="scientific">Oopsacas minuta</name>
    <dbReference type="NCBI Taxonomy" id="111878"/>
    <lineage>
        <taxon>Eukaryota</taxon>
        <taxon>Metazoa</taxon>
        <taxon>Porifera</taxon>
        <taxon>Hexactinellida</taxon>
        <taxon>Hexasterophora</taxon>
        <taxon>Lyssacinosida</taxon>
        <taxon>Leucopsacidae</taxon>
        <taxon>Oopsacas</taxon>
    </lineage>
</organism>